<comment type="caution">
    <text evidence="7">The sequence shown here is derived from an EMBL/GenBank/DDBJ whole genome shotgun (WGS) entry which is preliminary data.</text>
</comment>
<dbReference type="GO" id="GO:0032541">
    <property type="term" value="C:cortical endoplasmic reticulum"/>
    <property type="evidence" value="ECO:0007669"/>
    <property type="project" value="TreeGrafter"/>
</dbReference>
<keyword evidence="4" id="KW-0446">Lipid-binding</keyword>
<evidence type="ECO:0000256" key="3">
    <source>
        <dbReference type="ARBA" id="ARBA00023055"/>
    </source>
</evidence>
<keyword evidence="8" id="KW-1185">Reference proteome</keyword>
<dbReference type="OrthoDB" id="14833at2759"/>
<proteinExistence type="inferred from homology"/>
<dbReference type="EMBL" id="SKBQ01000071">
    <property type="protein sequence ID" value="TPX08944.1"/>
    <property type="molecule type" value="Genomic_DNA"/>
</dbReference>
<dbReference type="InterPro" id="IPR000648">
    <property type="entry name" value="Oxysterol-bd"/>
</dbReference>
<keyword evidence="2" id="KW-0813">Transport</keyword>
<evidence type="ECO:0000256" key="2">
    <source>
        <dbReference type="ARBA" id="ARBA00022448"/>
    </source>
</evidence>
<evidence type="ECO:0008006" key="9">
    <source>
        <dbReference type="Google" id="ProtNLM"/>
    </source>
</evidence>
<dbReference type="STRING" id="1093900.A0A507AR15"/>
<dbReference type="RefSeq" id="XP_030990655.1">
    <property type="nucleotide sequence ID" value="XM_031144636.1"/>
</dbReference>
<dbReference type="PANTHER" id="PTHR10972">
    <property type="entry name" value="OXYSTEROL-BINDING PROTEIN-RELATED"/>
    <property type="match status" value="1"/>
</dbReference>
<sequence length="584" mass="64921">MFKRRQSRGIAADHLGGGTSLFETAVPAGPEGGLGGNPTGLGGPNVITSRGLTKKPLFAPEHPAPKHSSRSPLATCAHSHSRKSSVDDSKGEIVDDDTLVVEPEQGNVLMHIISQLRPGADLSRVVLPTFILEPRSMLERITNFMCHPEMLLPIPQIEDPVERFVSVVKFYLSGWHIRPPGVKKPLNPILGEIYTCYWEFDDKTKGYYISEQTSHHPPKSSYFYMVPEHNIRIDGTLKPRSKFLGNSAASMMEGTAILSLLNRGKPGHPERYILTQPNMYARGILFGKMKYELGDHSFVRCPDLGLAADIEFKTKGWVSGTYNAIGGFIRNERTGENLYEFSGLWSNEMYLKDLKTGHKELFFDATHAKPSSPIVRPIEEQEERESVRLWQKTAQAVRDRNHELATDEKSKIEDMQRAEAARRAEEGVEWHPRLFRRVKGGPGGVDEGEEDLEWIINAQIDGTTPEKQTEQILAIYPIVKGQKASQKNFIPPHSFSRKSSLVGTEAKPHAAADDLIDFGQNDTAAAPAAPKHAGGEIESLLDATATSKQTGPLVDFHDDLKKDLPSVKRSDTEESHDEFHDALE</sequence>
<dbReference type="GO" id="GO:0016020">
    <property type="term" value="C:membrane"/>
    <property type="evidence" value="ECO:0007669"/>
    <property type="project" value="TreeGrafter"/>
</dbReference>
<dbReference type="AlphaFoldDB" id="A0A507AR15"/>
<dbReference type="GO" id="GO:0005829">
    <property type="term" value="C:cytosol"/>
    <property type="evidence" value="ECO:0007669"/>
    <property type="project" value="TreeGrafter"/>
</dbReference>
<feature type="region of interest" description="Disordered" evidence="6">
    <location>
        <begin position="1"/>
        <end position="40"/>
    </location>
</feature>
<accession>A0A507AR15</accession>
<dbReference type="GO" id="GO:0006869">
    <property type="term" value="P:lipid transport"/>
    <property type="evidence" value="ECO:0007669"/>
    <property type="project" value="UniProtKB-KW"/>
</dbReference>
<name>A0A507AR15_9PEZI</name>
<evidence type="ECO:0000256" key="1">
    <source>
        <dbReference type="ARBA" id="ARBA00008842"/>
    </source>
</evidence>
<organism evidence="7 8">
    <name type="scientific">Thyridium curvatum</name>
    <dbReference type="NCBI Taxonomy" id="1093900"/>
    <lineage>
        <taxon>Eukaryota</taxon>
        <taxon>Fungi</taxon>
        <taxon>Dikarya</taxon>
        <taxon>Ascomycota</taxon>
        <taxon>Pezizomycotina</taxon>
        <taxon>Sordariomycetes</taxon>
        <taxon>Sordariomycetidae</taxon>
        <taxon>Thyridiales</taxon>
        <taxon>Thyridiaceae</taxon>
        <taxon>Thyridium</taxon>
    </lineage>
</organism>
<dbReference type="Proteomes" id="UP000319257">
    <property type="component" value="Unassembled WGS sequence"/>
</dbReference>
<dbReference type="SUPFAM" id="SSF144000">
    <property type="entry name" value="Oxysterol-binding protein-like"/>
    <property type="match status" value="1"/>
</dbReference>
<dbReference type="FunCoup" id="A0A507AR15">
    <property type="interactions" value="1226"/>
</dbReference>
<dbReference type="Gene3D" id="3.30.70.3490">
    <property type="match status" value="1"/>
</dbReference>
<feature type="compositionally biased region" description="Gly residues" evidence="6">
    <location>
        <begin position="30"/>
        <end position="40"/>
    </location>
</feature>
<dbReference type="Pfam" id="PF01237">
    <property type="entry name" value="Oxysterol_BP"/>
    <property type="match status" value="2"/>
</dbReference>
<evidence type="ECO:0000256" key="6">
    <source>
        <dbReference type="SAM" id="MobiDB-lite"/>
    </source>
</evidence>
<dbReference type="InParanoid" id="A0A507AR15"/>
<protein>
    <recommendedName>
        <fullName evidence="9">Oxysterol-binding protein</fullName>
    </recommendedName>
</protein>
<evidence type="ECO:0000313" key="7">
    <source>
        <dbReference type="EMBL" id="TPX08944.1"/>
    </source>
</evidence>
<dbReference type="PANTHER" id="PTHR10972:SF102">
    <property type="entry name" value="OXYSTEROL-BINDING PROTEIN"/>
    <property type="match status" value="1"/>
</dbReference>
<dbReference type="InterPro" id="IPR037239">
    <property type="entry name" value="OSBP_sf"/>
</dbReference>
<evidence type="ECO:0000256" key="4">
    <source>
        <dbReference type="ARBA" id="ARBA00023121"/>
    </source>
</evidence>
<dbReference type="FunFam" id="1.10.287.2720:FF:000001">
    <property type="entry name" value="Oxysterol-binding OBPalpha"/>
    <property type="match status" value="1"/>
</dbReference>
<dbReference type="GO" id="GO:0032934">
    <property type="term" value="F:sterol binding"/>
    <property type="evidence" value="ECO:0007669"/>
    <property type="project" value="TreeGrafter"/>
</dbReference>
<feature type="region of interest" description="Disordered" evidence="6">
    <location>
        <begin position="56"/>
        <end position="91"/>
    </location>
</feature>
<dbReference type="InterPro" id="IPR018494">
    <property type="entry name" value="Oxysterol-bd_CS"/>
</dbReference>
<feature type="compositionally biased region" description="Basic and acidic residues" evidence="6">
    <location>
        <begin position="555"/>
        <end position="584"/>
    </location>
</feature>
<dbReference type="FunFam" id="2.40.160.120:FF:000007">
    <property type="entry name" value="Oxysterol binding protein"/>
    <property type="match status" value="1"/>
</dbReference>
<dbReference type="GeneID" id="41977095"/>
<keyword evidence="3" id="KW-0445">Lipid transport</keyword>
<gene>
    <name evidence="7" type="ORF">E0L32_009648</name>
</gene>
<reference evidence="7 8" key="1">
    <citation type="submission" date="2019-06" db="EMBL/GenBank/DDBJ databases">
        <title>Draft genome sequence of the filamentous fungus Phialemoniopsis curvata isolated from diesel fuel.</title>
        <authorList>
            <person name="Varaljay V.A."/>
            <person name="Lyon W.J."/>
            <person name="Crouch A.L."/>
            <person name="Drake C.E."/>
            <person name="Hollomon J.M."/>
            <person name="Nadeau L.J."/>
            <person name="Nunn H.S."/>
            <person name="Stevenson B.S."/>
            <person name="Bojanowski C.L."/>
            <person name="Crookes-Goodson W.J."/>
        </authorList>
    </citation>
    <scope>NUCLEOTIDE SEQUENCE [LARGE SCALE GENOMIC DNA]</scope>
    <source>
        <strain evidence="7 8">D216</strain>
    </source>
</reference>
<dbReference type="Gene3D" id="2.40.160.120">
    <property type="match status" value="1"/>
</dbReference>
<feature type="region of interest" description="Disordered" evidence="6">
    <location>
        <begin position="525"/>
        <end position="584"/>
    </location>
</feature>
<evidence type="ECO:0000256" key="5">
    <source>
        <dbReference type="RuleBase" id="RU003844"/>
    </source>
</evidence>
<dbReference type="PROSITE" id="PS01013">
    <property type="entry name" value="OSBP"/>
    <property type="match status" value="1"/>
</dbReference>
<dbReference type="Gene3D" id="1.10.287.2720">
    <property type="match status" value="1"/>
</dbReference>
<comment type="similarity">
    <text evidence="1 5">Belongs to the OSBP family.</text>
</comment>
<evidence type="ECO:0000313" key="8">
    <source>
        <dbReference type="Proteomes" id="UP000319257"/>
    </source>
</evidence>